<dbReference type="Proteomes" id="UP001595075">
    <property type="component" value="Unassembled WGS sequence"/>
</dbReference>
<comment type="caution">
    <text evidence="2">The sequence shown here is derived from an EMBL/GenBank/DDBJ whole genome shotgun (WGS) entry which is preliminary data.</text>
</comment>
<sequence length="80" mass="8674">MADGATVAACIFSALAVLLFLPFCVTAFGFFPNSAFARRVYPDHAAILVQLRAQTTALTAIRQDVDALRETVDDIVDKLE</sequence>
<name>A0ABR4CM98_9HELO</name>
<organism evidence="2 3">
    <name type="scientific">Oculimacula yallundae</name>
    <dbReference type="NCBI Taxonomy" id="86028"/>
    <lineage>
        <taxon>Eukaryota</taxon>
        <taxon>Fungi</taxon>
        <taxon>Dikarya</taxon>
        <taxon>Ascomycota</taxon>
        <taxon>Pezizomycotina</taxon>
        <taxon>Leotiomycetes</taxon>
        <taxon>Helotiales</taxon>
        <taxon>Ploettnerulaceae</taxon>
        <taxon>Oculimacula</taxon>
    </lineage>
</organism>
<keyword evidence="3" id="KW-1185">Reference proteome</keyword>
<keyword evidence="1" id="KW-0812">Transmembrane</keyword>
<protein>
    <submittedName>
        <fullName evidence="2">Uncharacterized protein</fullName>
    </submittedName>
</protein>
<gene>
    <name evidence="2" type="ORF">VTL71DRAFT_12327</name>
</gene>
<accession>A0ABR4CM98</accession>
<proteinExistence type="predicted"/>
<evidence type="ECO:0000256" key="1">
    <source>
        <dbReference type="SAM" id="Phobius"/>
    </source>
</evidence>
<evidence type="ECO:0000313" key="3">
    <source>
        <dbReference type="Proteomes" id="UP001595075"/>
    </source>
</evidence>
<evidence type="ECO:0000313" key="2">
    <source>
        <dbReference type="EMBL" id="KAL2071092.1"/>
    </source>
</evidence>
<dbReference type="EMBL" id="JAZHXI010000005">
    <property type="protein sequence ID" value="KAL2071092.1"/>
    <property type="molecule type" value="Genomic_DNA"/>
</dbReference>
<reference evidence="2 3" key="1">
    <citation type="journal article" date="2024" name="Commun. Biol.">
        <title>Comparative genomic analysis of thermophilic fungi reveals convergent evolutionary adaptations and gene losses.</title>
        <authorList>
            <person name="Steindorff A.S."/>
            <person name="Aguilar-Pontes M.V."/>
            <person name="Robinson A.J."/>
            <person name="Andreopoulos B."/>
            <person name="LaButti K."/>
            <person name="Kuo A."/>
            <person name="Mondo S."/>
            <person name="Riley R."/>
            <person name="Otillar R."/>
            <person name="Haridas S."/>
            <person name="Lipzen A."/>
            <person name="Grimwood J."/>
            <person name="Schmutz J."/>
            <person name="Clum A."/>
            <person name="Reid I.D."/>
            <person name="Moisan M.C."/>
            <person name="Butler G."/>
            <person name="Nguyen T.T.M."/>
            <person name="Dewar K."/>
            <person name="Conant G."/>
            <person name="Drula E."/>
            <person name="Henrissat B."/>
            <person name="Hansel C."/>
            <person name="Singer S."/>
            <person name="Hutchinson M.I."/>
            <person name="de Vries R.P."/>
            <person name="Natvig D.O."/>
            <person name="Powell A.J."/>
            <person name="Tsang A."/>
            <person name="Grigoriev I.V."/>
        </authorList>
    </citation>
    <scope>NUCLEOTIDE SEQUENCE [LARGE SCALE GENOMIC DNA]</scope>
    <source>
        <strain evidence="2 3">CBS 494.80</strain>
    </source>
</reference>
<keyword evidence="1" id="KW-1133">Transmembrane helix</keyword>
<feature type="transmembrane region" description="Helical" evidence="1">
    <location>
        <begin position="6"/>
        <end position="31"/>
    </location>
</feature>
<keyword evidence="1" id="KW-0472">Membrane</keyword>